<evidence type="ECO:0000256" key="2">
    <source>
        <dbReference type="ARBA" id="ARBA00022481"/>
    </source>
</evidence>
<keyword evidence="5 6" id="KW-0472">Membrane</keyword>
<dbReference type="NCBIfam" id="TIGR02532">
    <property type="entry name" value="IV_pilin_GFxxxE"/>
    <property type="match status" value="1"/>
</dbReference>
<dbReference type="GO" id="GO:0015628">
    <property type="term" value="P:protein secretion by the type II secretion system"/>
    <property type="evidence" value="ECO:0007669"/>
    <property type="project" value="InterPro"/>
</dbReference>
<feature type="transmembrane region" description="Helical" evidence="6">
    <location>
        <begin position="6"/>
        <end position="32"/>
    </location>
</feature>
<evidence type="ECO:0000259" key="7">
    <source>
        <dbReference type="Pfam" id="PF08334"/>
    </source>
</evidence>
<dbReference type="InterPro" id="IPR013545">
    <property type="entry name" value="T2SS_protein-GspG_C"/>
</dbReference>
<dbReference type="Pfam" id="PF08334">
    <property type="entry name" value="T2SSG"/>
    <property type="match status" value="1"/>
</dbReference>
<comment type="caution">
    <text evidence="8">The sequence shown here is derived from an EMBL/GenBank/DDBJ whole genome shotgun (WGS) entry which is preliminary data.</text>
</comment>
<accession>A0A2H0N7U9</accession>
<dbReference type="Pfam" id="PF07963">
    <property type="entry name" value="N_methyl"/>
    <property type="match status" value="1"/>
</dbReference>
<feature type="domain" description="Type II secretion system protein GspG C-terminal" evidence="7">
    <location>
        <begin position="33"/>
        <end position="116"/>
    </location>
</feature>
<dbReference type="InterPro" id="IPR000983">
    <property type="entry name" value="Bac_GSPG_pilin"/>
</dbReference>
<dbReference type="PANTHER" id="PTHR30093:SF44">
    <property type="entry name" value="TYPE II SECRETION SYSTEM CORE PROTEIN G"/>
    <property type="match status" value="1"/>
</dbReference>
<evidence type="ECO:0000256" key="1">
    <source>
        <dbReference type="ARBA" id="ARBA00004167"/>
    </source>
</evidence>
<gene>
    <name evidence="8" type="ORF">COV59_03310</name>
</gene>
<evidence type="ECO:0000313" key="9">
    <source>
        <dbReference type="Proteomes" id="UP000229600"/>
    </source>
</evidence>
<dbReference type="PRINTS" id="PR00813">
    <property type="entry name" value="BCTERIALGSPG"/>
</dbReference>
<evidence type="ECO:0000313" key="8">
    <source>
        <dbReference type="EMBL" id="PIR04186.1"/>
    </source>
</evidence>
<keyword evidence="2" id="KW-0488">Methylation</keyword>
<dbReference type="EMBL" id="PCWN01000007">
    <property type="protein sequence ID" value="PIR04186.1"/>
    <property type="molecule type" value="Genomic_DNA"/>
</dbReference>
<keyword evidence="3 6" id="KW-0812">Transmembrane</keyword>
<dbReference type="AlphaFoldDB" id="A0A2H0N7U9"/>
<dbReference type="SUPFAM" id="SSF54523">
    <property type="entry name" value="Pili subunits"/>
    <property type="match status" value="1"/>
</dbReference>
<dbReference type="PROSITE" id="PS00409">
    <property type="entry name" value="PROKAR_NTER_METHYL"/>
    <property type="match status" value="1"/>
</dbReference>
<evidence type="ECO:0000256" key="4">
    <source>
        <dbReference type="ARBA" id="ARBA00022989"/>
    </source>
</evidence>
<evidence type="ECO:0000256" key="3">
    <source>
        <dbReference type="ARBA" id="ARBA00022692"/>
    </source>
</evidence>
<dbReference type="InterPro" id="IPR045584">
    <property type="entry name" value="Pilin-like"/>
</dbReference>
<sequence length="144" mass="15071">MNKKGFTLIELLVVIAIIGLLSTLAVVALGSARTKARDSKRLSDIKQVQTALELYYTDQNAYPSQQGIVLGASTTTCLNAASGFTDAASCGSSPYMGLVPSDPGSFEYRYSSTGTRFSITGSLETNVSPLNAGAFTATQDGITN</sequence>
<reference evidence="8 9" key="1">
    <citation type="submission" date="2017-09" db="EMBL/GenBank/DDBJ databases">
        <title>Depth-based differentiation of microbial function through sediment-hosted aquifers and enrichment of novel symbionts in the deep terrestrial subsurface.</title>
        <authorList>
            <person name="Probst A.J."/>
            <person name="Ladd B."/>
            <person name="Jarett J.K."/>
            <person name="Geller-Mcgrath D.E."/>
            <person name="Sieber C.M."/>
            <person name="Emerson J.B."/>
            <person name="Anantharaman K."/>
            <person name="Thomas B.C."/>
            <person name="Malmstrom R."/>
            <person name="Stieglmeier M."/>
            <person name="Klingl A."/>
            <person name="Woyke T."/>
            <person name="Ryan C.M."/>
            <person name="Banfield J.F."/>
        </authorList>
    </citation>
    <scope>NUCLEOTIDE SEQUENCE [LARGE SCALE GENOMIC DNA]</scope>
    <source>
        <strain evidence="8">CG11_big_fil_rev_8_21_14_0_20_39_34</strain>
    </source>
</reference>
<dbReference type="Proteomes" id="UP000229600">
    <property type="component" value="Unassembled WGS sequence"/>
</dbReference>
<dbReference type="GO" id="GO:0016020">
    <property type="term" value="C:membrane"/>
    <property type="evidence" value="ECO:0007669"/>
    <property type="project" value="UniProtKB-SubCell"/>
</dbReference>
<dbReference type="PANTHER" id="PTHR30093">
    <property type="entry name" value="GENERAL SECRETION PATHWAY PROTEIN G"/>
    <property type="match status" value="1"/>
</dbReference>
<evidence type="ECO:0000256" key="6">
    <source>
        <dbReference type="SAM" id="Phobius"/>
    </source>
</evidence>
<comment type="subcellular location">
    <subcellularLocation>
        <location evidence="1">Membrane</location>
        <topology evidence="1">Single-pass membrane protein</topology>
    </subcellularLocation>
</comment>
<protein>
    <recommendedName>
        <fullName evidence="7">Type II secretion system protein GspG C-terminal domain-containing protein</fullName>
    </recommendedName>
</protein>
<dbReference type="GO" id="GO:0015627">
    <property type="term" value="C:type II protein secretion system complex"/>
    <property type="evidence" value="ECO:0007669"/>
    <property type="project" value="InterPro"/>
</dbReference>
<dbReference type="InterPro" id="IPR012902">
    <property type="entry name" value="N_methyl_site"/>
</dbReference>
<dbReference type="Gene3D" id="3.30.700.10">
    <property type="entry name" value="Glycoprotein, Type 4 Pilin"/>
    <property type="match status" value="1"/>
</dbReference>
<organism evidence="8 9">
    <name type="scientific">Candidatus Magasanikbacteria bacterium CG11_big_fil_rev_8_21_14_0_20_39_34</name>
    <dbReference type="NCBI Taxonomy" id="1974653"/>
    <lineage>
        <taxon>Bacteria</taxon>
        <taxon>Candidatus Magasanikiibacteriota</taxon>
    </lineage>
</organism>
<proteinExistence type="predicted"/>
<name>A0A2H0N7U9_9BACT</name>
<keyword evidence="4 6" id="KW-1133">Transmembrane helix</keyword>
<evidence type="ECO:0000256" key="5">
    <source>
        <dbReference type="ARBA" id="ARBA00023136"/>
    </source>
</evidence>